<dbReference type="Gramene" id="PUZ48170">
    <property type="protein sequence ID" value="PUZ48170"/>
    <property type="gene ID" value="GQ55_7G224000"/>
</dbReference>
<evidence type="ECO:0000313" key="4">
    <source>
        <dbReference type="Proteomes" id="UP000244336"/>
    </source>
</evidence>
<evidence type="ECO:0000256" key="1">
    <source>
        <dbReference type="ARBA" id="ARBA00009995"/>
    </source>
</evidence>
<gene>
    <name evidence="3" type="ORF">GQ55_7G224000</name>
</gene>
<dbReference type="EMBL" id="CM009755">
    <property type="protein sequence ID" value="PUZ48170.1"/>
    <property type="molecule type" value="Genomic_DNA"/>
</dbReference>
<dbReference type="PANTHER" id="PTHR48047">
    <property type="entry name" value="GLYCOSYLTRANSFERASE"/>
    <property type="match status" value="1"/>
</dbReference>
<organism evidence="3 4">
    <name type="scientific">Panicum hallii var. hallii</name>
    <dbReference type="NCBI Taxonomy" id="1504633"/>
    <lineage>
        <taxon>Eukaryota</taxon>
        <taxon>Viridiplantae</taxon>
        <taxon>Streptophyta</taxon>
        <taxon>Embryophyta</taxon>
        <taxon>Tracheophyta</taxon>
        <taxon>Spermatophyta</taxon>
        <taxon>Magnoliopsida</taxon>
        <taxon>Liliopsida</taxon>
        <taxon>Poales</taxon>
        <taxon>Poaceae</taxon>
        <taxon>PACMAD clade</taxon>
        <taxon>Panicoideae</taxon>
        <taxon>Panicodae</taxon>
        <taxon>Paniceae</taxon>
        <taxon>Panicinae</taxon>
        <taxon>Panicum</taxon>
        <taxon>Panicum sect. Panicum</taxon>
    </lineage>
</organism>
<proteinExistence type="inferred from homology"/>
<dbReference type="SUPFAM" id="SSF53756">
    <property type="entry name" value="UDP-Glycosyltransferase/glycogen phosphorylase"/>
    <property type="match status" value="1"/>
</dbReference>
<reference evidence="3 4" key="1">
    <citation type="submission" date="2018-04" db="EMBL/GenBank/DDBJ databases">
        <title>WGS assembly of Panicum hallii var. hallii HAL2.</title>
        <authorList>
            <person name="Lovell J."/>
            <person name="Jenkins J."/>
            <person name="Lowry D."/>
            <person name="Mamidi S."/>
            <person name="Sreedasyam A."/>
            <person name="Weng X."/>
            <person name="Barry K."/>
            <person name="Bonette J."/>
            <person name="Campitelli B."/>
            <person name="Daum C."/>
            <person name="Gordon S."/>
            <person name="Gould B."/>
            <person name="Lipzen A."/>
            <person name="MacQueen A."/>
            <person name="Palacio-Mejia J."/>
            <person name="Plott C."/>
            <person name="Shakirov E."/>
            <person name="Shu S."/>
            <person name="Yoshinaga Y."/>
            <person name="Zane M."/>
            <person name="Rokhsar D."/>
            <person name="Grimwood J."/>
            <person name="Schmutz J."/>
            <person name="Juenger T."/>
        </authorList>
    </citation>
    <scope>NUCLEOTIDE SEQUENCE [LARGE SCALE GENOMIC DNA]</scope>
    <source>
        <strain evidence="4">cv. HAL2</strain>
    </source>
</reference>
<comment type="similarity">
    <text evidence="1">Belongs to the UDP-glycosyltransferase family.</text>
</comment>
<evidence type="ECO:0008006" key="5">
    <source>
        <dbReference type="Google" id="ProtNLM"/>
    </source>
</evidence>
<accession>A0A2T7CXU9</accession>
<feature type="region of interest" description="Disordered" evidence="2">
    <location>
        <begin position="303"/>
        <end position="323"/>
    </location>
</feature>
<evidence type="ECO:0000256" key="2">
    <source>
        <dbReference type="SAM" id="MobiDB-lite"/>
    </source>
</evidence>
<sequence>MAPRRPSCIVAGVCNKWAHGVARDLSVPCFVFHGFSAFALLCCEYLHTYRPHESAAASMDDRIHIPVLPPYECKLAMRQLPVQFLPSCTIPDGRRRETREFEMATDGIVVNSFEELDHGSAARLAAATGKTVLAVGPVSLLGAPSLLDLQADSVESRRCMAWLDAKKAKSVLYVNFGSAGRLPPAQLMQLARTLVSCPWPVLWVIKGVDSLPGGVKERLQRNTDADGVADSQCLAVRGWAPQVAILEAGAPRSRRLRDALRLGLDAGEHRRGRAHGYLAALRGAVPEREARRRHAWCRRVRRRDEAHGGSADQRQRLRRRGEG</sequence>
<dbReference type="OrthoDB" id="10365868at2759"/>
<dbReference type="GO" id="GO:0035251">
    <property type="term" value="F:UDP-glucosyltransferase activity"/>
    <property type="evidence" value="ECO:0007669"/>
    <property type="project" value="TreeGrafter"/>
</dbReference>
<protein>
    <recommendedName>
        <fullName evidence="5">UDP-glycosyltransferases domain-containing protein</fullName>
    </recommendedName>
</protein>
<dbReference type="Gene3D" id="3.40.50.2000">
    <property type="entry name" value="Glycogen Phosphorylase B"/>
    <property type="match status" value="2"/>
</dbReference>
<dbReference type="PANTHER" id="PTHR48047:SF213">
    <property type="entry name" value="GLYCOSYLTRANSFERASE"/>
    <property type="match status" value="1"/>
</dbReference>
<dbReference type="STRING" id="1504633.A0A2T7CXU9"/>
<keyword evidence="4" id="KW-1185">Reference proteome</keyword>
<dbReference type="AlphaFoldDB" id="A0A2T7CXU9"/>
<dbReference type="Proteomes" id="UP000244336">
    <property type="component" value="Chromosome 7"/>
</dbReference>
<name>A0A2T7CXU9_9POAL</name>
<evidence type="ECO:0000313" key="3">
    <source>
        <dbReference type="EMBL" id="PUZ48170.1"/>
    </source>
</evidence>